<evidence type="ECO:0000259" key="1">
    <source>
        <dbReference type="Pfam" id="PF01266"/>
    </source>
</evidence>
<dbReference type="Gene3D" id="3.50.50.60">
    <property type="entry name" value="FAD/NAD(P)-binding domain"/>
    <property type="match status" value="1"/>
</dbReference>
<dbReference type="InterPro" id="IPR006076">
    <property type="entry name" value="FAD-dep_OxRdtase"/>
</dbReference>
<evidence type="ECO:0000313" key="3">
    <source>
        <dbReference type="EMBL" id="QCT72510.1"/>
    </source>
</evidence>
<dbReference type="PANTHER" id="PTHR42720">
    <property type="entry name" value="GLYCEROL-3-PHOSPHATE DEHYDROGENASE"/>
    <property type="match status" value="1"/>
</dbReference>
<dbReference type="CDD" id="cd19946">
    <property type="entry name" value="GlpA-like_Fer2_BFD-like"/>
    <property type="match status" value="1"/>
</dbReference>
<dbReference type="InterPro" id="IPR052745">
    <property type="entry name" value="G3P_Oxidase/Oxidoreductase"/>
</dbReference>
<dbReference type="Gene3D" id="3.30.9.10">
    <property type="entry name" value="D-Amino Acid Oxidase, subunit A, domain 2"/>
    <property type="match status" value="1"/>
</dbReference>
<reference evidence="3 4" key="1">
    <citation type="submission" date="2018-05" db="EMBL/GenBank/DDBJ databases">
        <title>Genome comparison of Eubacterium sp.</title>
        <authorList>
            <person name="Feng Y."/>
            <person name="Sanchez-Andrea I."/>
            <person name="Stams A.J.M."/>
            <person name="De Vos W.M."/>
        </authorList>
    </citation>
    <scope>NUCLEOTIDE SEQUENCE [LARGE SCALE GENOMIC DNA]</scope>
    <source>
        <strain evidence="3 4">YI</strain>
    </source>
</reference>
<dbReference type="EMBL" id="CP029487">
    <property type="protein sequence ID" value="QCT72510.1"/>
    <property type="molecule type" value="Genomic_DNA"/>
</dbReference>
<dbReference type="Proteomes" id="UP000218387">
    <property type="component" value="Chromosome"/>
</dbReference>
<dbReference type="InterPro" id="IPR041854">
    <property type="entry name" value="BFD-like_2Fe2S-bd_dom_sf"/>
</dbReference>
<gene>
    <name evidence="3" type="ORF">CPZ25_014625</name>
</gene>
<dbReference type="SUPFAM" id="SSF51905">
    <property type="entry name" value="FAD/NAD(P)-binding domain"/>
    <property type="match status" value="1"/>
</dbReference>
<dbReference type="AlphaFoldDB" id="A0A4P9CA88"/>
<dbReference type="PANTHER" id="PTHR42720:SF1">
    <property type="entry name" value="GLYCEROL 3-PHOSPHATE OXIDASE"/>
    <property type="match status" value="1"/>
</dbReference>
<feature type="domain" description="BFD-like [2Fe-2S]-binding" evidence="2">
    <location>
        <begin position="399"/>
        <end position="451"/>
    </location>
</feature>
<dbReference type="Pfam" id="PF04324">
    <property type="entry name" value="Fer2_BFD"/>
    <property type="match status" value="1"/>
</dbReference>
<sequence length="489" mass="53839">MYDVVIIGAGIIGTSIARELSRYDLKIALLEKENDVSMGSTKANSAIVHGGYAEAHAKLKGRVCYQGRRQFEKLNEELNFGFAPIGSLVLAFEEEQKKGLEDLLENGRLNGLPDLEILDHDAIMEIEPNVNPEVKYALYCKGAGVCSPYEMAIALAENAVANGVELYLETPVKAIERTENGFDVIAGEDQVFDTRYVVNAAGLYSDKISAMVGVDDFQILPRSGEYLLMVRGSGSAINQVLFQMPTKMGKGILVTPTYHGNLLIGPDAVNDESVDRDTHAERLLKIFKEATLTTDKLNIKQFIRSFTGVRAVSTTDDFIVEESRVPHFINVAGIQSPGITSSPAIAQMVAGILRDAGLDLREDPGFNPHRDPIITKKALKPMKEILPLLDLPLGDPERMVCRCEQVTEATILDAMHRGIPVTTIDGIKRRTRAGMGWCQGTFCRPRVAEVMSKELGYEIDPGFDIEHSGVNRIGKNEIVAYIEEHMKDE</sequence>
<dbReference type="Pfam" id="PF01266">
    <property type="entry name" value="DAO"/>
    <property type="match status" value="1"/>
</dbReference>
<evidence type="ECO:0000259" key="2">
    <source>
        <dbReference type="Pfam" id="PF04324"/>
    </source>
</evidence>
<feature type="domain" description="FAD dependent oxidoreductase" evidence="1">
    <location>
        <begin position="3"/>
        <end position="350"/>
    </location>
</feature>
<evidence type="ECO:0000313" key="4">
    <source>
        <dbReference type="Proteomes" id="UP000218387"/>
    </source>
</evidence>
<organism evidence="3 4">
    <name type="scientific">Eubacterium maltosivorans</name>
    <dbReference type="NCBI Taxonomy" id="2041044"/>
    <lineage>
        <taxon>Bacteria</taxon>
        <taxon>Bacillati</taxon>
        <taxon>Bacillota</taxon>
        <taxon>Clostridia</taxon>
        <taxon>Eubacteriales</taxon>
        <taxon>Eubacteriaceae</taxon>
        <taxon>Eubacterium</taxon>
    </lineage>
</organism>
<dbReference type="KEGG" id="emt:CPZ25_014625"/>
<proteinExistence type="predicted"/>
<protein>
    <submittedName>
        <fullName evidence="3">FAD/NAD(P)-binding oxidoreductase</fullName>
    </submittedName>
</protein>
<dbReference type="InterPro" id="IPR036188">
    <property type="entry name" value="FAD/NAD-bd_sf"/>
</dbReference>
<dbReference type="InterPro" id="IPR007419">
    <property type="entry name" value="BFD-like_2Fe2S-bd_dom"/>
</dbReference>
<keyword evidence="4" id="KW-1185">Reference proteome</keyword>
<dbReference type="RefSeq" id="WP_096919087.1">
    <property type="nucleotide sequence ID" value="NZ_CP029487.1"/>
</dbReference>
<name>A0A4P9CA88_EUBML</name>
<dbReference type="Gene3D" id="1.10.10.1100">
    <property type="entry name" value="BFD-like [2Fe-2S]-binding domain"/>
    <property type="match status" value="1"/>
</dbReference>
<accession>A0A4P9CA88</accession>